<comment type="caution">
    <text evidence="1">The sequence shown here is derived from an EMBL/GenBank/DDBJ whole genome shotgun (WGS) entry which is preliminary data.</text>
</comment>
<gene>
    <name evidence="1" type="ORF">Tco_0923050</name>
</gene>
<keyword evidence="2" id="KW-1185">Reference proteome</keyword>
<reference evidence="1" key="1">
    <citation type="journal article" date="2022" name="Int. J. Mol. Sci.">
        <title>Draft Genome of Tanacetum Coccineum: Genomic Comparison of Closely Related Tanacetum-Family Plants.</title>
        <authorList>
            <person name="Yamashiro T."/>
            <person name="Shiraishi A."/>
            <person name="Nakayama K."/>
            <person name="Satake H."/>
        </authorList>
    </citation>
    <scope>NUCLEOTIDE SEQUENCE</scope>
</reference>
<reference evidence="1" key="2">
    <citation type="submission" date="2022-01" db="EMBL/GenBank/DDBJ databases">
        <authorList>
            <person name="Yamashiro T."/>
            <person name="Shiraishi A."/>
            <person name="Satake H."/>
            <person name="Nakayama K."/>
        </authorList>
    </citation>
    <scope>NUCLEOTIDE SEQUENCE</scope>
</reference>
<organism evidence="1 2">
    <name type="scientific">Tanacetum coccineum</name>
    <dbReference type="NCBI Taxonomy" id="301880"/>
    <lineage>
        <taxon>Eukaryota</taxon>
        <taxon>Viridiplantae</taxon>
        <taxon>Streptophyta</taxon>
        <taxon>Embryophyta</taxon>
        <taxon>Tracheophyta</taxon>
        <taxon>Spermatophyta</taxon>
        <taxon>Magnoliopsida</taxon>
        <taxon>eudicotyledons</taxon>
        <taxon>Gunneridae</taxon>
        <taxon>Pentapetalae</taxon>
        <taxon>asterids</taxon>
        <taxon>campanulids</taxon>
        <taxon>Asterales</taxon>
        <taxon>Asteraceae</taxon>
        <taxon>Asteroideae</taxon>
        <taxon>Anthemideae</taxon>
        <taxon>Anthemidinae</taxon>
        <taxon>Tanacetum</taxon>
    </lineage>
</organism>
<dbReference type="Proteomes" id="UP001151760">
    <property type="component" value="Unassembled WGS sequence"/>
</dbReference>
<protein>
    <submittedName>
        <fullName evidence="1">Uncharacterized protein</fullName>
    </submittedName>
</protein>
<dbReference type="EMBL" id="BQNB010014808">
    <property type="protein sequence ID" value="GJT32631.1"/>
    <property type="molecule type" value="Genomic_DNA"/>
</dbReference>
<name>A0ABQ5CZW8_9ASTR</name>
<proteinExistence type="predicted"/>
<accession>A0ABQ5CZW8</accession>
<sequence length="135" mass="15476">MYTTKLVRDMPPISEVDSKCEGCELGKSHRLPFLKVGVTRATHKLEIVHSGVCGPMTTTSWSGIWMGEVLKGQEDTFLNETYHDKVDIPEFDIEDTSDTDVLRTRRLVEKSSLLEENSSLNQFNDEYRRRHLSSQ</sequence>
<evidence type="ECO:0000313" key="1">
    <source>
        <dbReference type="EMBL" id="GJT32631.1"/>
    </source>
</evidence>
<evidence type="ECO:0000313" key="2">
    <source>
        <dbReference type="Proteomes" id="UP001151760"/>
    </source>
</evidence>